<proteinExistence type="predicted"/>
<reference evidence="1" key="2">
    <citation type="submission" date="2023-05" db="EMBL/GenBank/DDBJ databases">
        <authorList>
            <person name="Fouks B."/>
        </authorList>
    </citation>
    <scope>NUCLEOTIDE SEQUENCE</scope>
    <source>
        <strain evidence="1">Stay&amp;Tobe</strain>
        <tissue evidence="1">Testes</tissue>
    </source>
</reference>
<sequence length="128" mass="14867">PKLVQNRFEIRILMVQITAATIFFLAQGNGARAAAIVEGKQSIRRVEDDLPTEKYKPYSVICNHIIDPYLLSQRLNDELLFARIIAESTQMYCFLFPNCIMYVPLHIITHYVHYYYNLSNNCLLLPNV</sequence>
<protein>
    <submittedName>
        <fullName evidence="1">Uncharacterized protein</fullName>
    </submittedName>
</protein>
<feature type="non-terminal residue" evidence="1">
    <location>
        <position position="128"/>
    </location>
</feature>
<comment type="caution">
    <text evidence="1">The sequence shown here is derived from an EMBL/GenBank/DDBJ whole genome shotgun (WGS) entry which is preliminary data.</text>
</comment>
<dbReference type="Proteomes" id="UP001233999">
    <property type="component" value="Unassembled WGS sequence"/>
</dbReference>
<dbReference type="AlphaFoldDB" id="A0AAD8E207"/>
<evidence type="ECO:0000313" key="1">
    <source>
        <dbReference type="EMBL" id="KAJ9573582.1"/>
    </source>
</evidence>
<dbReference type="EMBL" id="JASPKZ010010694">
    <property type="protein sequence ID" value="KAJ9573582.1"/>
    <property type="molecule type" value="Genomic_DNA"/>
</dbReference>
<keyword evidence="2" id="KW-1185">Reference proteome</keyword>
<name>A0AAD8E207_DIPPU</name>
<reference evidence="1" key="1">
    <citation type="journal article" date="2023" name="IScience">
        <title>Live-bearing cockroach genome reveals convergent evolutionary mechanisms linked to viviparity in insects and beyond.</title>
        <authorList>
            <person name="Fouks B."/>
            <person name="Harrison M.C."/>
            <person name="Mikhailova A.A."/>
            <person name="Marchal E."/>
            <person name="English S."/>
            <person name="Carruthers M."/>
            <person name="Jennings E.C."/>
            <person name="Chiamaka E.L."/>
            <person name="Frigard R.A."/>
            <person name="Pippel M."/>
            <person name="Attardo G.M."/>
            <person name="Benoit J.B."/>
            <person name="Bornberg-Bauer E."/>
            <person name="Tobe S.S."/>
        </authorList>
    </citation>
    <scope>NUCLEOTIDE SEQUENCE</scope>
    <source>
        <strain evidence="1">Stay&amp;Tobe</strain>
    </source>
</reference>
<accession>A0AAD8E207</accession>
<gene>
    <name evidence="1" type="ORF">L9F63_009036</name>
</gene>
<feature type="non-terminal residue" evidence="1">
    <location>
        <position position="1"/>
    </location>
</feature>
<organism evidence="1 2">
    <name type="scientific">Diploptera punctata</name>
    <name type="common">Pacific beetle cockroach</name>
    <dbReference type="NCBI Taxonomy" id="6984"/>
    <lineage>
        <taxon>Eukaryota</taxon>
        <taxon>Metazoa</taxon>
        <taxon>Ecdysozoa</taxon>
        <taxon>Arthropoda</taxon>
        <taxon>Hexapoda</taxon>
        <taxon>Insecta</taxon>
        <taxon>Pterygota</taxon>
        <taxon>Neoptera</taxon>
        <taxon>Polyneoptera</taxon>
        <taxon>Dictyoptera</taxon>
        <taxon>Blattodea</taxon>
        <taxon>Blaberoidea</taxon>
        <taxon>Blaberidae</taxon>
        <taxon>Diplopterinae</taxon>
        <taxon>Diploptera</taxon>
    </lineage>
</organism>
<evidence type="ECO:0000313" key="2">
    <source>
        <dbReference type="Proteomes" id="UP001233999"/>
    </source>
</evidence>